<name>A0A3N0AYT4_9ACTN</name>
<evidence type="ECO:0000313" key="1">
    <source>
        <dbReference type="EMBL" id="RNL40041.1"/>
    </source>
</evidence>
<dbReference type="RefSeq" id="WP_117284571.1">
    <property type="nucleotide sequence ID" value="NZ_JAMTCE010000001.1"/>
</dbReference>
<protein>
    <submittedName>
        <fullName evidence="1">Uncharacterized protein</fullName>
    </submittedName>
</protein>
<organism evidence="1 2">
    <name type="scientific">Adlercreutzia equolifaciens subsp. celatus DSM 18785</name>
    <dbReference type="NCBI Taxonomy" id="1121021"/>
    <lineage>
        <taxon>Bacteria</taxon>
        <taxon>Bacillati</taxon>
        <taxon>Actinomycetota</taxon>
        <taxon>Coriobacteriia</taxon>
        <taxon>Eggerthellales</taxon>
        <taxon>Eggerthellaceae</taxon>
        <taxon>Adlercreutzia</taxon>
    </lineage>
</organism>
<dbReference type="AlphaFoldDB" id="A0A3N0AYT4"/>
<proteinExistence type="predicted"/>
<accession>A0A3N0AYT4</accession>
<comment type="caution">
    <text evidence="1">The sequence shown here is derived from an EMBL/GenBank/DDBJ whole genome shotgun (WGS) entry which is preliminary data.</text>
</comment>
<reference evidence="1 2" key="1">
    <citation type="journal article" date="2019" name="Microbiol. Resour. Announc.">
        <title>Draft Genome Sequences of Type Strains of Gordonibacter faecihominis, Paraeggerthella hongkongensis, Parvibacter caecicola,Slackia equolifaciens, Slackia faecicanis, and Slackia isoflavoniconvertens.</title>
        <authorList>
            <person name="Danylec N."/>
            <person name="Stoll D.A."/>
            <person name="Dotsch A."/>
            <person name="Huch M."/>
        </authorList>
    </citation>
    <scope>NUCLEOTIDE SEQUENCE [LARGE SCALE GENOMIC DNA]</scope>
    <source>
        <strain evidence="1 2">DSM 18785</strain>
    </source>
</reference>
<dbReference type="Proteomes" id="UP000278327">
    <property type="component" value="Unassembled WGS sequence"/>
</dbReference>
<gene>
    <name evidence="1" type="ORF">DMP10_00310</name>
</gene>
<sequence>MAKINKAQSLKYKSMRDRYRSERASLVTEHNARMAVLMEMIDEECASHQRKLSYLEREFEYNVQSIGDESEVA</sequence>
<dbReference type="EMBL" id="QICA01000001">
    <property type="protein sequence ID" value="RNL40041.1"/>
    <property type="molecule type" value="Genomic_DNA"/>
</dbReference>
<evidence type="ECO:0000313" key="2">
    <source>
        <dbReference type="Proteomes" id="UP000278327"/>
    </source>
</evidence>
<keyword evidence="2" id="KW-1185">Reference proteome</keyword>